<accession>A0A8K0G0F0</accession>
<proteinExistence type="inferred from homology"/>
<sequence>MDYQNQAKENFQQYPVAVHAPGYYPVPQQNYPPGPGLYPPLQQDIPIINQPVSNNSAPNDGWMAIPQHINNCPPGLEYLTMIDQLLVHQKVELLEAITGFETENKYSIKNNLGQKVYYAGEDSDCCSRNCCGPIRPFEMRIFDNFGNHVIHLNRPLACDTCWFPCCLQTIEVSAPPGTLIGTVEQNWSVFCPKFAVKNAAGEVILRIEGPFCTMSCCCCCDVEFQVLTSDGKMQVGKITKQWSGLAKEIFTDADNFGLTFPMDLDVRMKAVMIGACFLIDFMFFETTREKGDKPGMWH</sequence>
<organism evidence="3 4">
    <name type="scientific">Ignelater luminosus</name>
    <name type="common">Cucubano</name>
    <name type="synonym">Pyrophorus luminosus</name>
    <dbReference type="NCBI Taxonomy" id="2038154"/>
    <lineage>
        <taxon>Eukaryota</taxon>
        <taxon>Metazoa</taxon>
        <taxon>Ecdysozoa</taxon>
        <taxon>Arthropoda</taxon>
        <taxon>Hexapoda</taxon>
        <taxon>Insecta</taxon>
        <taxon>Pterygota</taxon>
        <taxon>Neoptera</taxon>
        <taxon>Endopterygota</taxon>
        <taxon>Coleoptera</taxon>
        <taxon>Polyphaga</taxon>
        <taxon>Elateriformia</taxon>
        <taxon>Elateroidea</taxon>
        <taxon>Elateridae</taxon>
        <taxon>Agrypninae</taxon>
        <taxon>Pyrophorini</taxon>
        <taxon>Ignelater</taxon>
    </lineage>
</organism>
<dbReference type="PANTHER" id="PTHR23248">
    <property type="entry name" value="PHOSPHOLIPID SCRAMBLASE-RELATED"/>
    <property type="match status" value="1"/>
</dbReference>
<protein>
    <recommendedName>
        <fullName evidence="2">Phospholipid scramblase</fullName>
    </recommendedName>
</protein>
<evidence type="ECO:0000313" key="4">
    <source>
        <dbReference type="Proteomes" id="UP000801492"/>
    </source>
</evidence>
<dbReference type="SUPFAM" id="SSF54518">
    <property type="entry name" value="Tubby C-terminal domain-like"/>
    <property type="match status" value="1"/>
</dbReference>
<dbReference type="OrthoDB" id="191150at2759"/>
<name>A0A8K0G0F0_IGNLU</name>
<comment type="caution">
    <text evidence="3">The sequence shown here is derived from an EMBL/GenBank/DDBJ whole genome shotgun (WGS) entry which is preliminary data.</text>
</comment>
<dbReference type="GO" id="GO:0017128">
    <property type="term" value="F:phospholipid scramblase activity"/>
    <property type="evidence" value="ECO:0007669"/>
    <property type="project" value="InterPro"/>
</dbReference>
<comment type="cofactor">
    <cofactor evidence="2">
        <name>Ca(2+)</name>
        <dbReference type="ChEBI" id="CHEBI:29108"/>
    </cofactor>
</comment>
<evidence type="ECO:0000256" key="1">
    <source>
        <dbReference type="ARBA" id="ARBA00005350"/>
    </source>
</evidence>
<reference evidence="3" key="1">
    <citation type="submission" date="2019-08" db="EMBL/GenBank/DDBJ databases">
        <title>The genome of the North American firefly Photinus pyralis.</title>
        <authorList>
            <consortium name="Photinus pyralis genome working group"/>
            <person name="Fallon T.R."/>
            <person name="Sander Lower S.E."/>
            <person name="Weng J.-K."/>
        </authorList>
    </citation>
    <scope>NUCLEOTIDE SEQUENCE</scope>
    <source>
        <strain evidence="3">TRF0915ILg1</strain>
        <tissue evidence="3">Whole body</tissue>
    </source>
</reference>
<evidence type="ECO:0000313" key="3">
    <source>
        <dbReference type="EMBL" id="KAF2881506.1"/>
    </source>
</evidence>
<comment type="function">
    <text evidence="2">May mediate accelerated ATP-independent bidirectional transbilayer migration of phospholipids upon binding calcium ions that results in a loss of phospholipid asymmetry in the plasma membrane.</text>
</comment>
<keyword evidence="4" id="KW-1185">Reference proteome</keyword>
<dbReference type="Pfam" id="PF03803">
    <property type="entry name" value="Scramblase"/>
    <property type="match status" value="1"/>
</dbReference>
<keyword evidence="2" id="KW-0449">Lipoprotein</keyword>
<dbReference type="AlphaFoldDB" id="A0A8K0G0F0"/>
<comment type="similarity">
    <text evidence="1 2">Belongs to the phospholipid scramblase family.</text>
</comment>
<dbReference type="PANTHER" id="PTHR23248:SF9">
    <property type="entry name" value="PHOSPHOLIPID SCRAMBLASE"/>
    <property type="match status" value="1"/>
</dbReference>
<keyword evidence="2" id="KW-0564">Palmitate</keyword>
<dbReference type="InterPro" id="IPR025659">
    <property type="entry name" value="Tubby-like_C"/>
</dbReference>
<dbReference type="GO" id="GO:0005886">
    <property type="term" value="C:plasma membrane"/>
    <property type="evidence" value="ECO:0007669"/>
    <property type="project" value="TreeGrafter"/>
</dbReference>
<gene>
    <name evidence="3" type="ORF">ILUMI_24663</name>
</gene>
<dbReference type="InterPro" id="IPR005552">
    <property type="entry name" value="Scramblase"/>
</dbReference>
<evidence type="ECO:0000256" key="2">
    <source>
        <dbReference type="RuleBase" id="RU363116"/>
    </source>
</evidence>
<dbReference type="EMBL" id="VTPC01090731">
    <property type="protein sequence ID" value="KAF2881506.1"/>
    <property type="molecule type" value="Genomic_DNA"/>
</dbReference>
<dbReference type="Proteomes" id="UP000801492">
    <property type="component" value="Unassembled WGS sequence"/>
</dbReference>
<keyword evidence="2" id="KW-0106">Calcium</keyword>